<organism evidence="2 3">
    <name type="scientific">Erysiphe pulchra</name>
    <dbReference type="NCBI Taxonomy" id="225359"/>
    <lineage>
        <taxon>Eukaryota</taxon>
        <taxon>Fungi</taxon>
        <taxon>Dikarya</taxon>
        <taxon>Ascomycota</taxon>
        <taxon>Pezizomycotina</taxon>
        <taxon>Leotiomycetes</taxon>
        <taxon>Erysiphales</taxon>
        <taxon>Erysiphaceae</taxon>
        <taxon>Erysiphe</taxon>
    </lineage>
</organism>
<feature type="compositionally biased region" description="Polar residues" evidence="1">
    <location>
        <begin position="12"/>
        <end position="25"/>
    </location>
</feature>
<dbReference type="STRING" id="225359.A0A2S4PYI4"/>
<name>A0A2S4PYI4_9PEZI</name>
<sequence>MSGEHSVVDLSSPPSMHPNHQQQTLKPPLDVWNEERIEMAMKTLKEMHIQLRNLRTSIPRLIAPLTAQHQTPQIVIEEFAKSIKTANQEIKQFEELMVSEESCKIFNQARKSRAENPESIKPWSVTENPDWLTRDD</sequence>
<feature type="region of interest" description="Disordered" evidence="1">
    <location>
        <begin position="111"/>
        <end position="136"/>
    </location>
</feature>
<dbReference type="AlphaFoldDB" id="A0A2S4PYI4"/>
<feature type="region of interest" description="Disordered" evidence="1">
    <location>
        <begin position="1"/>
        <end position="27"/>
    </location>
</feature>
<evidence type="ECO:0000313" key="3">
    <source>
        <dbReference type="Proteomes" id="UP000237438"/>
    </source>
</evidence>
<protein>
    <submittedName>
        <fullName evidence="2">Uncharacterized protein</fullName>
    </submittedName>
</protein>
<reference evidence="2 3" key="1">
    <citation type="submission" date="2017-10" db="EMBL/GenBank/DDBJ databases">
        <title>Development of genomic resources for the powdery mildew, Erysiphe pulchra.</title>
        <authorList>
            <person name="Wadl P.A."/>
            <person name="Mack B.M."/>
            <person name="Moore G."/>
            <person name="Beltz S.B."/>
        </authorList>
    </citation>
    <scope>NUCLEOTIDE SEQUENCE [LARGE SCALE GENOMIC DNA]</scope>
    <source>
        <strain evidence="2">Cflorida</strain>
    </source>
</reference>
<dbReference type="OrthoDB" id="5326237at2759"/>
<dbReference type="EMBL" id="PEDP01000195">
    <property type="protein sequence ID" value="POS87084.1"/>
    <property type="molecule type" value="Genomic_DNA"/>
</dbReference>
<dbReference type="Proteomes" id="UP000237438">
    <property type="component" value="Unassembled WGS sequence"/>
</dbReference>
<accession>A0A2S4PYI4</accession>
<comment type="caution">
    <text evidence="2">The sequence shown here is derived from an EMBL/GenBank/DDBJ whole genome shotgun (WGS) entry which is preliminary data.</text>
</comment>
<proteinExistence type="predicted"/>
<evidence type="ECO:0000313" key="2">
    <source>
        <dbReference type="EMBL" id="POS87084.1"/>
    </source>
</evidence>
<keyword evidence="3" id="KW-1185">Reference proteome</keyword>
<evidence type="ECO:0000256" key="1">
    <source>
        <dbReference type="SAM" id="MobiDB-lite"/>
    </source>
</evidence>
<gene>
    <name evidence="2" type="ORF">EPUL_000493</name>
</gene>